<reference evidence="2" key="2">
    <citation type="submission" date="2021-04" db="EMBL/GenBank/DDBJ databases">
        <authorList>
            <person name="Gilroy R."/>
        </authorList>
    </citation>
    <scope>NUCLEOTIDE SEQUENCE</scope>
    <source>
        <strain evidence="2">CHK187-11901</strain>
    </source>
</reference>
<sequence>MKTELLKRELESLEDHEEFYEYLNKNKDEFKNWQQLMHEQEKKIPELKKRMRIHCNVDKATASKWLHTPPTKRNYVLVIALIMNLDIEDSNHLLKRYAHFQELFPKDPDDIIWIFMIQHRSLFNERYLLEFERLHYSVQRKLQQLLFKHGQKEPADHIHATTETMSAETYHICSETKLVSYICAHRDDLADRNQRLIAFLDHWLNGQSLYHALSGKPVQHLNKHISEIRNGKTLPKRDKLIMLGLALDMPVDTVDEMLKTAGFEPMCPKDQLEANIIYQLNQLELSVPDYFRIAQDPKILNDIKNELIQRNDMQLFDQIWESGSLIDYLRQSIKECGMEQIFKNSPLYHLF</sequence>
<protein>
    <submittedName>
        <fullName evidence="2">Uncharacterized protein</fullName>
    </submittedName>
</protein>
<accession>A0A9D2NSL6</accession>
<evidence type="ECO:0000256" key="1">
    <source>
        <dbReference type="SAM" id="Coils"/>
    </source>
</evidence>
<dbReference type="EMBL" id="DWWM01000036">
    <property type="protein sequence ID" value="HJC36605.1"/>
    <property type="molecule type" value="Genomic_DNA"/>
</dbReference>
<comment type="caution">
    <text evidence="2">The sequence shown here is derived from an EMBL/GenBank/DDBJ whole genome shotgun (WGS) entry which is preliminary data.</text>
</comment>
<name>A0A9D2NSL6_9FIRM</name>
<reference evidence="2" key="1">
    <citation type="journal article" date="2021" name="PeerJ">
        <title>Extensive microbial diversity within the chicken gut microbiome revealed by metagenomics and culture.</title>
        <authorList>
            <person name="Gilroy R."/>
            <person name="Ravi A."/>
            <person name="Getino M."/>
            <person name="Pursley I."/>
            <person name="Horton D.L."/>
            <person name="Alikhan N.F."/>
            <person name="Baker D."/>
            <person name="Gharbi K."/>
            <person name="Hall N."/>
            <person name="Watson M."/>
            <person name="Adriaenssens E.M."/>
            <person name="Foster-Nyarko E."/>
            <person name="Jarju S."/>
            <person name="Secka A."/>
            <person name="Antonio M."/>
            <person name="Oren A."/>
            <person name="Chaudhuri R.R."/>
            <person name="La Ragione R."/>
            <person name="Hildebrand F."/>
            <person name="Pallen M.J."/>
        </authorList>
    </citation>
    <scope>NUCLEOTIDE SEQUENCE</scope>
    <source>
        <strain evidence="2">CHK187-11901</strain>
    </source>
</reference>
<organism evidence="2 3">
    <name type="scientific">Candidatus Merdibacter merdavium</name>
    <dbReference type="NCBI Taxonomy" id="2838692"/>
    <lineage>
        <taxon>Bacteria</taxon>
        <taxon>Bacillati</taxon>
        <taxon>Bacillota</taxon>
        <taxon>Erysipelotrichia</taxon>
        <taxon>Erysipelotrichales</taxon>
        <taxon>Erysipelotrichaceae</taxon>
        <taxon>Merdibacter</taxon>
    </lineage>
</organism>
<evidence type="ECO:0000313" key="3">
    <source>
        <dbReference type="Proteomes" id="UP000823896"/>
    </source>
</evidence>
<proteinExistence type="predicted"/>
<feature type="coiled-coil region" evidence="1">
    <location>
        <begin position="23"/>
        <end position="50"/>
    </location>
</feature>
<dbReference type="Proteomes" id="UP000823896">
    <property type="component" value="Unassembled WGS sequence"/>
</dbReference>
<keyword evidence="1" id="KW-0175">Coiled coil</keyword>
<evidence type="ECO:0000313" key="2">
    <source>
        <dbReference type="EMBL" id="HJC36605.1"/>
    </source>
</evidence>
<gene>
    <name evidence="2" type="ORF">H9702_05685</name>
</gene>
<dbReference type="AlphaFoldDB" id="A0A9D2NSL6"/>